<dbReference type="Pfam" id="PF03459">
    <property type="entry name" value="TOBE"/>
    <property type="match status" value="1"/>
</dbReference>
<dbReference type="RefSeq" id="WP_326504409.1">
    <property type="nucleotide sequence ID" value="NZ_JAWIIV010000001.1"/>
</dbReference>
<evidence type="ECO:0000313" key="4">
    <source>
        <dbReference type="EMBL" id="MEC4717656.1"/>
    </source>
</evidence>
<sequence>MHHLPYPASPQRRPAGMNRLAARIASIEVHGSIALVDATAFGQRFTAMLIGAGAEVASWQADMPVMLMFKEAEVSLARNLAGQISLRNRLACTVTGVEEGKLMTRVRLDFHGQAIASIITTRSAHALQIVPGDSVEALIKANEMTVVRDPKP</sequence>
<feature type="domain" description="Mop" evidence="3">
    <location>
        <begin position="83"/>
        <end position="148"/>
    </location>
</feature>
<proteinExistence type="predicted"/>
<protein>
    <submittedName>
        <fullName evidence="4">TOBE domain-containing protein</fullName>
    </submittedName>
</protein>
<dbReference type="NCBIfam" id="TIGR00638">
    <property type="entry name" value="Mop"/>
    <property type="match status" value="1"/>
</dbReference>
<dbReference type="EMBL" id="JAWIIV010000001">
    <property type="protein sequence ID" value="MEC4717656.1"/>
    <property type="molecule type" value="Genomic_DNA"/>
</dbReference>
<keyword evidence="5" id="KW-1185">Reference proteome</keyword>
<dbReference type="InterPro" id="IPR008995">
    <property type="entry name" value="Mo/tungstate-bd_C_term_dom"/>
</dbReference>
<reference evidence="4 5" key="1">
    <citation type="submission" date="2023-10" db="EMBL/GenBank/DDBJ databases">
        <title>Noviherbaspirillum sp. CPCC 100848 genome assembly.</title>
        <authorList>
            <person name="Li X.Y."/>
            <person name="Fang X.M."/>
        </authorList>
    </citation>
    <scope>NUCLEOTIDE SEQUENCE [LARGE SCALE GENOMIC DNA]</scope>
    <source>
        <strain evidence="4 5">CPCC 100848</strain>
    </source>
</reference>
<dbReference type="InterPro" id="IPR005116">
    <property type="entry name" value="Transp-assoc_OB_typ1"/>
</dbReference>
<evidence type="ECO:0000256" key="2">
    <source>
        <dbReference type="PROSITE-ProRule" id="PRU01213"/>
    </source>
</evidence>
<gene>
    <name evidence="4" type="ORF">RY831_00675</name>
</gene>
<dbReference type="Gene3D" id="2.40.50.100">
    <property type="match status" value="1"/>
</dbReference>
<dbReference type="Proteomes" id="UP001352263">
    <property type="component" value="Unassembled WGS sequence"/>
</dbReference>
<evidence type="ECO:0000256" key="1">
    <source>
        <dbReference type="ARBA" id="ARBA00022505"/>
    </source>
</evidence>
<evidence type="ECO:0000259" key="3">
    <source>
        <dbReference type="PROSITE" id="PS51866"/>
    </source>
</evidence>
<dbReference type="InterPro" id="IPR004606">
    <property type="entry name" value="Mop_domain"/>
</dbReference>
<dbReference type="PROSITE" id="PS51866">
    <property type="entry name" value="MOP"/>
    <property type="match status" value="1"/>
</dbReference>
<organism evidence="4 5">
    <name type="scientific">Noviherbaspirillum album</name>
    <dbReference type="NCBI Taxonomy" id="3080276"/>
    <lineage>
        <taxon>Bacteria</taxon>
        <taxon>Pseudomonadati</taxon>
        <taxon>Pseudomonadota</taxon>
        <taxon>Betaproteobacteria</taxon>
        <taxon>Burkholderiales</taxon>
        <taxon>Oxalobacteraceae</taxon>
        <taxon>Noviherbaspirillum</taxon>
    </lineage>
</organism>
<comment type="caution">
    <text evidence="4">The sequence shown here is derived from an EMBL/GenBank/DDBJ whole genome shotgun (WGS) entry which is preliminary data.</text>
</comment>
<accession>A0ABU6J1Z8</accession>
<dbReference type="SUPFAM" id="SSF50331">
    <property type="entry name" value="MOP-like"/>
    <property type="match status" value="2"/>
</dbReference>
<evidence type="ECO:0000313" key="5">
    <source>
        <dbReference type="Proteomes" id="UP001352263"/>
    </source>
</evidence>
<keyword evidence="1 2" id="KW-0500">Molybdenum</keyword>
<name>A0ABU6J1Z8_9BURK</name>